<proteinExistence type="inferred from homology"/>
<dbReference type="Proteomes" id="UP000193495">
    <property type="component" value="Unassembled WGS sequence"/>
</dbReference>
<keyword evidence="3" id="KW-0238">DNA-binding</keyword>
<dbReference type="PRINTS" id="PR00039">
    <property type="entry name" value="HTHLYSR"/>
</dbReference>
<evidence type="ECO:0000259" key="6">
    <source>
        <dbReference type="PROSITE" id="PS50931"/>
    </source>
</evidence>
<dbReference type="AlphaFoldDB" id="A0A1X6ZLF5"/>
<organism evidence="8 9">
    <name type="scientific">Limimaricola soesokkakensis</name>
    <dbReference type="NCBI Taxonomy" id="1343159"/>
    <lineage>
        <taxon>Bacteria</taxon>
        <taxon>Pseudomonadati</taxon>
        <taxon>Pseudomonadota</taxon>
        <taxon>Alphaproteobacteria</taxon>
        <taxon>Rhodobacterales</taxon>
        <taxon>Paracoccaceae</taxon>
        <taxon>Limimaricola</taxon>
    </lineage>
</organism>
<dbReference type="GO" id="GO:0003677">
    <property type="term" value="F:DNA binding"/>
    <property type="evidence" value="ECO:0007669"/>
    <property type="project" value="UniProtKB-KW"/>
</dbReference>
<dbReference type="RefSeq" id="WP_085896933.1">
    <property type="nucleotide sequence ID" value="NZ_FWFY01000008.1"/>
</dbReference>
<dbReference type="InterPro" id="IPR005119">
    <property type="entry name" value="LysR_subst-bd"/>
</dbReference>
<dbReference type="EMBL" id="PYGB01000007">
    <property type="protein sequence ID" value="PSK85901.1"/>
    <property type="molecule type" value="Genomic_DNA"/>
</dbReference>
<dbReference type="PANTHER" id="PTHR30346">
    <property type="entry name" value="TRANSCRIPTIONAL DUAL REGULATOR HCAR-RELATED"/>
    <property type="match status" value="1"/>
</dbReference>
<keyword evidence="4" id="KW-0010">Activator</keyword>
<comment type="similarity">
    <text evidence="1">Belongs to the LysR transcriptional regulatory family.</text>
</comment>
<dbReference type="Gene3D" id="1.10.10.10">
    <property type="entry name" value="Winged helix-like DNA-binding domain superfamily/Winged helix DNA-binding domain"/>
    <property type="match status" value="1"/>
</dbReference>
<dbReference type="SUPFAM" id="SSF53850">
    <property type="entry name" value="Periplasmic binding protein-like II"/>
    <property type="match status" value="1"/>
</dbReference>
<dbReference type="InterPro" id="IPR036388">
    <property type="entry name" value="WH-like_DNA-bd_sf"/>
</dbReference>
<dbReference type="Pfam" id="PF03466">
    <property type="entry name" value="LysR_substrate"/>
    <property type="match status" value="1"/>
</dbReference>
<dbReference type="InterPro" id="IPR000847">
    <property type="entry name" value="LysR_HTH_N"/>
</dbReference>
<dbReference type="Gene3D" id="3.40.190.10">
    <property type="entry name" value="Periplasmic binding protein-like II"/>
    <property type="match status" value="2"/>
</dbReference>
<protein>
    <submittedName>
        <fullName evidence="8">Hydrogen peroxide-inducible genes activator</fullName>
    </submittedName>
    <submittedName>
        <fullName evidence="7">LysR family transcriptional regulator</fullName>
    </submittedName>
</protein>
<dbReference type="SUPFAM" id="SSF46785">
    <property type="entry name" value="Winged helix' DNA-binding domain"/>
    <property type="match status" value="1"/>
</dbReference>
<dbReference type="InterPro" id="IPR036390">
    <property type="entry name" value="WH_DNA-bd_sf"/>
</dbReference>
<dbReference type="EMBL" id="FWFY01000008">
    <property type="protein sequence ID" value="SLN55310.1"/>
    <property type="molecule type" value="Genomic_DNA"/>
</dbReference>
<dbReference type="GO" id="GO:0003700">
    <property type="term" value="F:DNA-binding transcription factor activity"/>
    <property type="evidence" value="ECO:0007669"/>
    <property type="project" value="InterPro"/>
</dbReference>
<keyword evidence="10" id="KW-1185">Reference proteome</keyword>
<feature type="domain" description="HTH lysR-type" evidence="6">
    <location>
        <begin position="3"/>
        <end position="60"/>
    </location>
</feature>
<evidence type="ECO:0000313" key="9">
    <source>
        <dbReference type="Proteomes" id="UP000193495"/>
    </source>
</evidence>
<evidence type="ECO:0000313" key="7">
    <source>
        <dbReference type="EMBL" id="PSK85901.1"/>
    </source>
</evidence>
<evidence type="ECO:0000256" key="5">
    <source>
        <dbReference type="ARBA" id="ARBA00023163"/>
    </source>
</evidence>
<evidence type="ECO:0000313" key="10">
    <source>
        <dbReference type="Proteomes" id="UP000240624"/>
    </source>
</evidence>
<dbReference type="PANTHER" id="PTHR30346:SF26">
    <property type="entry name" value="HYDROGEN PEROXIDE-INDUCIBLE GENES ACTIVATOR"/>
    <property type="match status" value="1"/>
</dbReference>
<evidence type="ECO:0000313" key="8">
    <source>
        <dbReference type="EMBL" id="SLN55310.1"/>
    </source>
</evidence>
<dbReference type="Proteomes" id="UP000240624">
    <property type="component" value="Unassembled WGS sequence"/>
</dbReference>
<gene>
    <name evidence="8" type="primary">oxyR_3</name>
    <name evidence="7" type="ORF">CLV79_107131</name>
    <name evidence="8" type="ORF">LOS8367_02609</name>
</gene>
<accession>A0A1X6ZLF5</accession>
<dbReference type="OrthoDB" id="9775392at2"/>
<sequence>MRPTLRQLEYIVAVHQLGSFSLAADTLHVSQPSLSSQIAAVEADLGVRLFKRGRGGTQATAKGLECVHRARRILAEVENLRSVMTSTLPFGGRLRLGVLPSIGPYLLPQVMHSLHRDQPDLRVIVREENTLSLDEGIRNGRFDAIISTPEDHPNTRQHPLFTETLWVAVTPDHPIATLDRVGGADLTGQRLLTLDTGHRLARIVYGLAGLSGGIVSDDYEGTSLDSIMLMAATGAGVAVLPDLFARRQAIHRKEVVVRPLVMPDANRGISLLFSADQPTDDSRDQLIGAIRDAARLLDLAVSEPS</sequence>
<dbReference type="PROSITE" id="PS50931">
    <property type="entry name" value="HTH_LYSR"/>
    <property type="match status" value="1"/>
</dbReference>
<dbReference type="FunFam" id="1.10.10.10:FF:000001">
    <property type="entry name" value="LysR family transcriptional regulator"/>
    <property type="match status" value="1"/>
</dbReference>
<evidence type="ECO:0000256" key="3">
    <source>
        <dbReference type="ARBA" id="ARBA00023125"/>
    </source>
</evidence>
<evidence type="ECO:0000256" key="2">
    <source>
        <dbReference type="ARBA" id="ARBA00023015"/>
    </source>
</evidence>
<reference evidence="7 10" key="2">
    <citation type="submission" date="2018-03" db="EMBL/GenBank/DDBJ databases">
        <title>Genomic Encyclopedia of Archaeal and Bacterial Type Strains, Phase II (KMG-II): from individual species to whole genera.</title>
        <authorList>
            <person name="Goeker M."/>
        </authorList>
    </citation>
    <scope>NUCLEOTIDE SEQUENCE [LARGE SCALE GENOMIC DNA]</scope>
    <source>
        <strain evidence="7 10">DSM 29956</strain>
    </source>
</reference>
<keyword evidence="2" id="KW-0805">Transcription regulation</keyword>
<dbReference type="GO" id="GO:0032993">
    <property type="term" value="C:protein-DNA complex"/>
    <property type="evidence" value="ECO:0007669"/>
    <property type="project" value="TreeGrafter"/>
</dbReference>
<keyword evidence="5" id="KW-0804">Transcription</keyword>
<name>A0A1X6ZLF5_9RHOB</name>
<evidence type="ECO:0000256" key="4">
    <source>
        <dbReference type="ARBA" id="ARBA00023159"/>
    </source>
</evidence>
<evidence type="ECO:0000256" key="1">
    <source>
        <dbReference type="ARBA" id="ARBA00009437"/>
    </source>
</evidence>
<dbReference type="Pfam" id="PF00126">
    <property type="entry name" value="HTH_1"/>
    <property type="match status" value="1"/>
</dbReference>
<reference evidence="8 9" key="1">
    <citation type="submission" date="2017-03" db="EMBL/GenBank/DDBJ databases">
        <authorList>
            <person name="Afonso C.L."/>
            <person name="Miller P.J."/>
            <person name="Scott M.A."/>
            <person name="Spackman E."/>
            <person name="Goraichik I."/>
            <person name="Dimitrov K.M."/>
            <person name="Suarez D.L."/>
            <person name="Swayne D.E."/>
        </authorList>
    </citation>
    <scope>NUCLEOTIDE SEQUENCE [LARGE SCALE GENOMIC DNA]</scope>
    <source>
        <strain evidence="8 9">CECT 8367</strain>
    </source>
</reference>
<dbReference type="CDD" id="cd08411">
    <property type="entry name" value="PBP2_OxyR"/>
    <property type="match status" value="1"/>
</dbReference>